<keyword evidence="2 6" id="KW-0227">DNA damage</keyword>
<evidence type="ECO:0000256" key="3">
    <source>
        <dbReference type="ARBA" id="ARBA00023125"/>
    </source>
</evidence>
<dbReference type="InterPro" id="IPR010994">
    <property type="entry name" value="RuvA_2-like"/>
</dbReference>
<comment type="function">
    <text evidence="6">The RuvA-RuvB-RuvC complex processes Holliday junction (HJ) DNA during genetic recombination and DNA repair, while the RuvA-RuvB complex plays an important role in the rescue of blocked DNA replication forks via replication fork reversal (RFR). RuvA specifically binds to HJ cruciform DNA, conferring on it an open structure. The RuvB hexamer acts as an ATP-dependent pump, pulling dsDNA into and through the RuvAB complex. HJ branch migration allows RuvC to scan DNA until it finds its consensus sequence, where it cleaves and resolves the cruciform DNA.</text>
</comment>
<dbReference type="STRING" id="1776384.GCA_900086585_03999"/>
<feature type="domain" description="Holliday junction DNA helicase RuvA C-terminal" evidence="8">
    <location>
        <begin position="153"/>
        <end position="196"/>
    </location>
</feature>
<dbReference type="SUPFAM" id="SSF46929">
    <property type="entry name" value="DNA helicase RuvA subunit, C-terminal domain"/>
    <property type="match status" value="1"/>
</dbReference>
<dbReference type="Gene3D" id="1.10.150.20">
    <property type="entry name" value="5' to 3' exonuclease, C-terminal subdomain"/>
    <property type="match status" value="1"/>
</dbReference>
<dbReference type="Pfam" id="PF14520">
    <property type="entry name" value="HHH_5"/>
    <property type="match status" value="1"/>
</dbReference>
<protein>
    <recommendedName>
        <fullName evidence="6">Holliday junction branch migration complex subunit RuvA</fullName>
    </recommendedName>
</protein>
<evidence type="ECO:0000256" key="5">
    <source>
        <dbReference type="ARBA" id="ARBA00023204"/>
    </source>
</evidence>
<dbReference type="GO" id="GO:0006281">
    <property type="term" value="P:DNA repair"/>
    <property type="evidence" value="ECO:0007669"/>
    <property type="project" value="UniProtKB-UniRule"/>
</dbReference>
<evidence type="ECO:0000259" key="8">
    <source>
        <dbReference type="Pfam" id="PF07499"/>
    </source>
</evidence>
<dbReference type="AlphaFoldDB" id="A0A415E4C9"/>
<sequence>MIRFIKGIFHPGLSGSVIIETASGMGFEVNIPANSSLYKNLEGEEVKVYTSMIVREDDVSLYGFSDKENLELFELLITVNGIGAKAGMSIMSALPPSELKRAIAMGDAKAISAANGVGKKTAERVILELKDKVGSFDDDILAESDVFVPASDERSEAVAALIALGYTKNEAADAVGKVKKEDLTCEEYIKNALKNLF</sequence>
<dbReference type="GO" id="GO:0009378">
    <property type="term" value="F:four-way junction helicase activity"/>
    <property type="evidence" value="ECO:0007669"/>
    <property type="project" value="InterPro"/>
</dbReference>
<dbReference type="Gene3D" id="1.10.8.10">
    <property type="entry name" value="DNA helicase RuvA subunit, C-terminal domain"/>
    <property type="match status" value="1"/>
</dbReference>
<dbReference type="EMBL" id="QRMS01000002">
    <property type="protein sequence ID" value="RHJ88385.1"/>
    <property type="molecule type" value="Genomic_DNA"/>
</dbReference>
<proteinExistence type="inferred from homology"/>
<dbReference type="InterPro" id="IPR012340">
    <property type="entry name" value="NA-bd_OB-fold"/>
</dbReference>
<dbReference type="InterPro" id="IPR011114">
    <property type="entry name" value="RuvA_C"/>
</dbReference>
<dbReference type="RefSeq" id="WP_067542329.1">
    <property type="nucleotide sequence ID" value="NZ_AP025567.1"/>
</dbReference>
<comment type="caution">
    <text evidence="6">Lacks conserved residue(s) required for the propagation of feature annotation.</text>
</comment>
<feature type="region of interest" description="Domain III" evidence="6">
    <location>
        <begin position="151"/>
        <end position="197"/>
    </location>
</feature>
<gene>
    <name evidence="6" type="primary">ruvA</name>
    <name evidence="9" type="ORF">DW099_08260</name>
</gene>
<dbReference type="GO" id="GO:0048476">
    <property type="term" value="C:Holliday junction resolvase complex"/>
    <property type="evidence" value="ECO:0007669"/>
    <property type="project" value="UniProtKB-UniRule"/>
</dbReference>
<dbReference type="GO" id="GO:0000400">
    <property type="term" value="F:four-way junction DNA binding"/>
    <property type="evidence" value="ECO:0007669"/>
    <property type="project" value="UniProtKB-UniRule"/>
</dbReference>
<dbReference type="Proteomes" id="UP000284841">
    <property type="component" value="Unassembled WGS sequence"/>
</dbReference>
<dbReference type="InterPro" id="IPR000085">
    <property type="entry name" value="RuvA"/>
</dbReference>
<dbReference type="Pfam" id="PF07499">
    <property type="entry name" value="RuvA_C"/>
    <property type="match status" value="1"/>
</dbReference>
<accession>A0A415E4C9</accession>
<dbReference type="GO" id="GO:0009379">
    <property type="term" value="C:Holliday junction helicase complex"/>
    <property type="evidence" value="ECO:0007669"/>
    <property type="project" value="InterPro"/>
</dbReference>
<evidence type="ECO:0000313" key="10">
    <source>
        <dbReference type="Proteomes" id="UP000284841"/>
    </source>
</evidence>
<keyword evidence="5 6" id="KW-0234">DNA repair</keyword>
<dbReference type="SUPFAM" id="SSF50249">
    <property type="entry name" value="Nucleic acid-binding proteins"/>
    <property type="match status" value="1"/>
</dbReference>
<organism evidence="9 10">
    <name type="scientific">Emergencia timonensis</name>
    <dbReference type="NCBI Taxonomy" id="1776384"/>
    <lineage>
        <taxon>Bacteria</taxon>
        <taxon>Bacillati</taxon>
        <taxon>Bacillota</taxon>
        <taxon>Clostridia</taxon>
        <taxon>Peptostreptococcales</taxon>
        <taxon>Anaerovoracaceae</taxon>
        <taxon>Emergencia</taxon>
    </lineage>
</organism>
<evidence type="ECO:0000259" key="7">
    <source>
        <dbReference type="Pfam" id="PF01330"/>
    </source>
</evidence>
<keyword evidence="4 6" id="KW-0233">DNA recombination</keyword>
<dbReference type="Gene3D" id="2.40.50.140">
    <property type="entry name" value="Nucleic acid-binding proteins"/>
    <property type="match status" value="1"/>
</dbReference>
<comment type="domain">
    <text evidence="6">Has three domains with a flexible linker between the domains II and III and assumes an 'L' shape. Domain III is highly mobile and contacts RuvB.</text>
</comment>
<evidence type="ECO:0000256" key="1">
    <source>
        <dbReference type="ARBA" id="ARBA00022490"/>
    </source>
</evidence>
<evidence type="ECO:0000313" key="9">
    <source>
        <dbReference type="EMBL" id="RHJ88385.1"/>
    </source>
</evidence>
<name>A0A415E4C9_9FIRM</name>
<dbReference type="GO" id="GO:0005737">
    <property type="term" value="C:cytoplasm"/>
    <property type="evidence" value="ECO:0007669"/>
    <property type="project" value="UniProtKB-SubCell"/>
</dbReference>
<evidence type="ECO:0000256" key="6">
    <source>
        <dbReference type="HAMAP-Rule" id="MF_00031"/>
    </source>
</evidence>
<feature type="domain" description="DNA helicase Holliday junction RuvA type" evidence="7">
    <location>
        <begin position="1"/>
        <end position="63"/>
    </location>
</feature>
<keyword evidence="10" id="KW-1185">Reference proteome</keyword>
<comment type="caution">
    <text evidence="9">The sequence shown here is derived from an EMBL/GenBank/DDBJ whole genome shotgun (WGS) entry which is preliminary data.</text>
</comment>
<dbReference type="SUPFAM" id="SSF47781">
    <property type="entry name" value="RuvA domain 2-like"/>
    <property type="match status" value="1"/>
</dbReference>
<dbReference type="HAMAP" id="MF_00031">
    <property type="entry name" value="DNA_HJ_migration_RuvA"/>
    <property type="match status" value="1"/>
</dbReference>
<dbReference type="NCBIfam" id="TIGR00084">
    <property type="entry name" value="ruvA"/>
    <property type="match status" value="1"/>
</dbReference>
<reference evidence="9 10" key="1">
    <citation type="submission" date="2018-08" db="EMBL/GenBank/DDBJ databases">
        <title>A genome reference for cultivated species of the human gut microbiota.</title>
        <authorList>
            <person name="Zou Y."/>
            <person name="Xue W."/>
            <person name="Luo G."/>
        </authorList>
    </citation>
    <scope>NUCLEOTIDE SEQUENCE [LARGE SCALE GENOMIC DNA]</scope>
    <source>
        <strain evidence="9 10">AM07-24</strain>
    </source>
</reference>
<evidence type="ECO:0000256" key="2">
    <source>
        <dbReference type="ARBA" id="ARBA00022763"/>
    </source>
</evidence>
<keyword evidence="1 6" id="KW-0963">Cytoplasm</keyword>
<comment type="subcellular location">
    <subcellularLocation>
        <location evidence="6">Cytoplasm</location>
    </subcellularLocation>
</comment>
<dbReference type="Pfam" id="PF01330">
    <property type="entry name" value="RuvA_N"/>
    <property type="match status" value="1"/>
</dbReference>
<comment type="similarity">
    <text evidence="6">Belongs to the RuvA family.</text>
</comment>
<comment type="subunit">
    <text evidence="6">Homotetramer. Forms an RuvA(8)-RuvB(12)-Holliday junction (HJ) complex. HJ DNA is sandwiched between 2 RuvA tetramers; dsDNA enters through RuvA and exits via RuvB. An RuvB hexamer assembles on each DNA strand where it exits the tetramer. Each RuvB hexamer is contacted by two RuvA subunits (via domain III) on 2 adjacent RuvB subunits; this complex drives branch migration. In the full resolvosome a probable DNA-RuvA(4)-RuvB(12)-RuvC(2) complex forms which resolves the HJ.</text>
</comment>
<dbReference type="GO" id="GO:0006310">
    <property type="term" value="P:DNA recombination"/>
    <property type="evidence" value="ECO:0007669"/>
    <property type="project" value="UniProtKB-UniRule"/>
</dbReference>
<dbReference type="GO" id="GO:0005524">
    <property type="term" value="F:ATP binding"/>
    <property type="evidence" value="ECO:0007669"/>
    <property type="project" value="InterPro"/>
</dbReference>
<dbReference type="InterPro" id="IPR013849">
    <property type="entry name" value="DNA_helicase_Holl-junc_RuvA_I"/>
</dbReference>
<dbReference type="GeneID" id="83006279"/>
<dbReference type="InterPro" id="IPR036267">
    <property type="entry name" value="RuvA_C_sf"/>
</dbReference>
<dbReference type="CDD" id="cd14332">
    <property type="entry name" value="UBA_RuvA_C"/>
    <property type="match status" value="1"/>
</dbReference>
<evidence type="ECO:0000256" key="4">
    <source>
        <dbReference type="ARBA" id="ARBA00023172"/>
    </source>
</evidence>
<dbReference type="OrthoDB" id="5293449at2"/>
<keyword evidence="3 6" id="KW-0238">DNA-binding</keyword>